<feature type="compositionally biased region" description="Basic and acidic residues" evidence="1">
    <location>
        <begin position="237"/>
        <end position="248"/>
    </location>
</feature>
<accession>A0ABD3R4K9</accession>
<evidence type="ECO:0000256" key="2">
    <source>
        <dbReference type="SAM" id="Phobius"/>
    </source>
</evidence>
<gene>
    <name evidence="3" type="ORF">ACHAXA_001132</name>
</gene>
<evidence type="ECO:0000313" key="3">
    <source>
        <dbReference type="EMBL" id="KAL3807548.1"/>
    </source>
</evidence>
<proteinExistence type="predicted"/>
<dbReference type="EMBL" id="JALLPB020000617">
    <property type="protein sequence ID" value="KAL3807548.1"/>
    <property type="molecule type" value="Genomic_DNA"/>
</dbReference>
<keyword evidence="2" id="KW-0812">Transmembrane</keyword>
<feature type="region of interest" description="Disordered" evidence="1">
    <location>
        <begin position="194"/>
        <end position="315"/>
    </location>
</feature>
<dbReference type="AlphaFoldDB" id="A0ABD3R4K9"/>
<feature type="compositionally biased region" description="Polar residues" evidence="1">
    <location>
        <begin position="64"/>
        <end position="74"/>
    </location>
</feature>
<feature type="region of interest" description="Disordered" evidence="1">
    <location>
        <begin position="49"/>
        <end position="86"/>
    </location>
</feature>
<keyword evidence="2" id="KW-1133">Transmembrane helix</keyword>
<evidence type="ECO:0000256" key="1">
    <source>
        <dbReference type="SAM" id="MobiDB-lite"/>
    </source>
</evidence>
<sequence length="315" mass="34305">MSSSPEPKNKKKALPSLLSNFRNAQAAIGRVVAADDLNERDMREVHYPLMGTNGDAGVGGRMATPSSSRPSNLQRGPPPSSNFVSTFNNFSQRFGNQLRKRQRRKKASGSGASGVPQEFYYTVGCFFFAFPVIFILYILARHSVFGDEGYGSGTAVQKHEVPANNVVDPDDEIRGAGFGVNQNVVDGETAMDFESQEEIEDDSRSASSELGVNDEADQSIIIGDTSGQSESVIDSDTATKVDEIEDSTKNMADARQYPKEADKSASDEVSSTSEEKENVNTRSLSDQTRDIVVVVNEKKSHQKLRLSNSKANSKE</sequence>
<keyword evidence="2" id="KW-0472">Membrane</keyword>
<feature type="transmembrane region" description="Helical" evidence="2">
    <location>
        <begin position="119"/>
        <end position="140"/>
    </location>
</feature>
<evidence type="ECO:0000313" key="4">
    <source>
        <dbReference type="Proteomes" id="UP001530377"/>
    </source>
</evidence>
<feature type="compositionally biased region" description="Basic and acidic residues" evidence="1">
    <location>
        <begin position="256"/>
        <end position="266"/>
    </location>
</feature>
<keyword evidence="4" id="KW-1185">Reference proteome</keyword>
<protein>
    <submittedName>
        <fullName evidence="3">Uncharacterized protein</fullName>
    </submittedName>
</protein>
<dbReference type="Proteomes" id="UP001530377">
    <property type="component" value="Unassembled WGS sequence"/>
</dbReference>
<comment type="caution">
    <text evidence="3">The sequence shown here is derived from an EMBL/GenBank/DDBJ whole genome shotgun (WGS) entry which is preliminary data.</text>
</comment>
<reference evidence="3 4" key="1">
    <citation type="submission" date="2024-10" db="EMBL/GenBank/DDBJ databases">
        <title>Updated reference genomes for cyclostephanoid diatoms.</title>
        <authorList>
            <person name="Roberts W.R."/>
            <person name="Alverson A.J."/>
        </authorList>
    </citation>
    <scope>NUCLEOTIDE SEQUENCE [LARGE SCALE GENOMIC DNA]</scope>
    <source>
        <strain evidence="3 4">AJA228-03</strain>
    </source>
</reference>
<organism evidence="3 4">
    <name type="scientific">Cyclostephanos tholiformis</name>
    <dbReference type="NCBI Taxonomy" id="382380"/>
    <lineage>
        <taxon>Eukaryota</taxon>
        <taxon>Sar</taxon>
        <taxon>Stramenopiles</taxon>
        <taxon>Ochrophyta</taxon>
        <taxon>Bacillariophyta</taxon>
        <taxon>Coscinodiscophyceae</taxon>
        <taxon>Thalassiosirophycidae</taxon>
        <taxon>Stephanodiscales</taxon>
        <taxon>Stephanodiscaceae</taxon>
        <taxon>Cyclostephanos</taxon>
    </lineage>
</organism>
<feature type="compositionally biased region" description="Polar residues" evidence="1">
    <location>
        <begin position="225"/>
        <end position="236"/>
    </location>
</feature>
<feature type="compositionally biased region" description="Polar residues" evidence="1">
    <location>
        <begin position="305"/>
        <end position="315"/>
    </location>
</feature>
<name>A0ABD3R4K9_9STRA</name>